<evidence type="ECO:0000256" key="4">
    <source>
        <dbReference type="RuleBase" id="RU003694"/>
    </source>
</evidence>
<dbReference type="PANTHER" id="PTHR11712:SF336">
    <property type="entry name" value="3-OXOACYL-[ACYL-CARRIER-PROTEIN] SYNTHASE, MITOCHONDRIAL"/>
    <property type="match status" value="1"/>
</dbReference>
<evidence type="ECO:0000259" key="5">
    <source>
        <dbReference type="PROSITE" id="PS52004"/>
    </source>
</evidence>
<dbReference type="Pfam" id="PF00109">
    <property type="entry name" value="ketoacyl-synt"/>
    <property type="match status" value="1"/>
</dbReference>
<dbReference type="CDD" id="cd00828">
    <property type="entry name" value="elong_cond_enzymes"/>
    <property type="match status" value="1"/>
</dbReference>
<dbReference type="InterPro" id="IPR020841">
    <property type="entry name" value="PKS_Beta-ketoAc_synthase_dom"/>
</dbReference>
<organism evidence="6 7">
    <name type="scientific">Parendozoicomonas callyspongiae</name>
    <dbReference type="NCBI Taxonomy" id="2942213"/>
    <lineage>
        <taxon>Bacteria</taxon>
        <taxon>Pseudomonadati</taxon>
        <taxon>Pseudomonadota</taxon>
        <taxon>Gammaproteobacteria</taxon>
        <taxon>Oceanospirillales</taxon>
        <taxon>Endozoicomonadaceae</taxon>
        <taxon>Parendozoicomonas</taxon>
    </lineage>
</organism>
<name>A0ABT0PKA8_9GAMM</name>
<evidence type="ECO:0000256" key="3">
    <source>
        <dbReference type="ARBA" id="ARBA00022679"/>
    </source>
</evidence>
<dbReference type="SMART" id="SM00825">
    <property type="entry name" value="PKS_KS"/>
    <property type="match status" value="1"/>
</dbReference>
<sequence length="611" mass="65211">MSRLPLIVAQGGIGPAGRTSGFHAYKRMVLDSLDSREVTQTLTSLSRLTGIAADDRQALLDATLVRKLDGSLFDADAVLRHKSMSLKGASTMLLSRRQLPDPLPAGWQVSDTEDKALVQVSVPADQAMLIPETFVLPVHAAGQLPSGFKPEKLYPSRNHPRGLAMTVYGASDAISSMGIDWDTLDQFVRPEQVSVYAGSSMSQLDQNGNGGMLQARLKGKRVTSKQLPLGFSEMPADFINAYVLGSLGTTGTSMGACATFLYNLRHAMEDIQSGRTRVAIVGNSEAPITPEVIEGYATMGALASDKALRLLDALAESQEPDYRRACRPFSDNCGFTLAESAQFFVLMDDELALATGAEILGGVAGVFVNADGPKKSISSPGAGNYLTVARAAALGRNILGEESLQQRSFVQAHGTGTPQNRVTESAILNDVATAFGMEDWAVSAVKSYVGHSLATAAADQLVSTLGVWRYGLIPQISGIDAIADDVHNQRLDLLTAHRDIGAEGTDLALLNAKGFGGNNATATVLAPHKVREMLGRRHGESALTEWATRNEQVSAQQETIENRKLAGEDEPTYRFGEGVIDSADISVTSEKVTLEGRVVPLSKENPFADYC</sequence>
<gene>
    <name evidence="6" type="ORF">M3P05_18055</name>
</gene>
<dbReference type="InterPro" id="IPR000794">
    <property type="entry name" value="Beta-ketoacyl_synthase"/>
</dbReference>
<reference evidence="6 7" key="1">
    <citation type="submission" date="2022-05" db="EMBL/GenBank/DDBJ databases">
        <authorList>
            <person name="Park J.-S."/>
        </authorList>
    </citation>
    <scope>NUCLEOTIDE SEQUENCE [LARGE SCALE GENOMIC DNA]</scope>
    <source>
        <strain evidence="6 7">2012CJ34-2</strain>
    </source>
</reference>
<dbReference type="InterPro" id="IPR016039">
    <property type="entry name" value="Thiolase-like"/>
</dbReference>
<proteinExistence type="inferred from homology"/>
<evidence type="ECO:0000313" key="7">
    <source>
        <dbReference type="Proteomes" id="UP001203338"/>
    </source>
</evidence>
<accession>A0ABT0PKA8</accession>
<comment type="pathway">
    <text evidence="1">Lipid metabolism; fatty acid biosynthesis.</text>
</comment>
<dbReference type="PANTHER" id="PTHR11712">
    <property type="entry name" value="POLYKETIDE SYNTHASE-RELATED"/>
    <property type="match status" value="1"/>
</dbReference>
<dbReference type="RefSeq" id="WP_249701484.1">
    <property type="nucleotide sequence ID" value="NZ_JAMFLX010000034.1"/>
</dbReference>
<keyword evidence="3 4" id="KW-0808">Transferase</keyword>
<dbReference type="InterPro" id="IPR014030">
    <property type="entry name" value="Ketoacyl_synth_N"/>
</dbReference>
<dbReference type="PROSITE" id="PS52004">
    <property type="entry name" value="KS3_2"/>
    <property type="match status" value="1"/>
</dbReference>
<keyword evidence="7" id="KW-1185">Reference proteome</keyword>
<protein>
    <submittedName>
        <fullName evidence="6">Beta-ketoacyl synthase</fullName>
    </submittedName>
</protein>
<evidence type="ECO:0000313" key="6">
    <source>
        <dbReference type="EMBL" id="MCL6271827.1"/>
    </source>
</evidence>
<dbReference type="Gene3D" id="3.40.47.10">
    <property type="match status" value="1"/>
</dbReference>
<dbReference type="InterPro" id="IPR047224">
    <property type="entry name" value="FAS_alpha_su_C"/>
</dbReference>
<dbReference type="SUPFAM" id="SSF53901">
    <property type="entry name" value="Thiolase-like"/>
    <property type="match status" value="2"/>
</dbReference>
<comment type="similarity">
    <text evidence="2 4">Belongs to the thiolase-like superfamily. Beta-ketoacyl-ACP synthases family.</text>
</comment>
<dbReference type="EMBL" id="JAMFLX010000034">
    <property type="protein sequence ID" value="MCL6271827.1"/>
    <property type="molecule type" value="Genomic_DNA"/>
</dbReference>
<comment type="caution">
    <text evidence="6">The sequence shown here is derived from an EMBL/GenBank/DDBJ whole genome shotgun (WGS) entry which is preliminary data.</text>
</comment>
<dbReference type="Pfam" id="PF02801">
    <property type="entry name" value="Ketoacyl-synt_C"/>
    <property type="match status" value="1"/>
</dbReference>
<dbReference type="Proteomes" id="UP001203338">
    <property type="component" value="Unassembled WGS sequence"/>
</dbReference>
<feature type="domain" description="Ketosynthase family 3 (KS3)" evidence="5">
    <location>
        <begin position="1"/>
        <end position="526"/>
    </location>
</feature>
<evidence type="ECO:0000256" key="2">
    <source>
        <dbReference type="ARBA" id="ARBA00008467"/>
    </source>
</evidence>
<evidence type="ECO:0000256" key="1">
    <source>
        <dbReference type="ARBA" id="ARBA00005194"/>
    </source>
</evidence>
<dbReference type="InterPro" id="IPR014031">
    <property type="entry name" value="Ketoacyl_synth_C"/>
</dbReference>